<name>A0A4Y1N427_9PROT</name>
<protein>
    <recommendedName>
        <fullName evidence="4">Periplasmic heavy metal sensor</fullName>
    </recommendedName>
</protein>
<gene>
    <name evidence="3" type="ORF">RADP37_03726</name>
</gene>
<evidence type="ECO:0000256" key="1">
    <source>
        <dbReference type="SAM" id="MobiDB-lite"/>
    </source>
</evidence>
<evidence type="ECO:0008006" key="4">
    <source>
        <dbReference type="Google" id="ProtNLM"/>
    </source>
</evidence>
<organism evidence="3">
    <name type="scientific">Roseomonas mucosa</name>
    <dbReference type="NCBI Taxonomy" id="207340"/>
    <lineage>
        <taxon>Bacteria</taxon>
        <taxon>Pseudomonadati</taxon>
        <taxon>Pseudomonadota</taxon>
        <taxon>Alphaproteobacteria</taxon>
        <taxon>Acetobacterales</taxon>
        <taxon>Roseomonadaceae</taxon>
        <taxon>Roseomonas</taxon>
    </lineage>
</organism>
<accession>A0A4Y1N427</accession>
<evidence type="ECO:0000313" key="3">
    <source>
        <dbReference type="EMBL" id="AWV24564.1"/>
    </source>
</evidence>
<proteinExistence type="predicted"/>
<feature type="transmembrane region" description="Helical" evidence="2">
    <location>
        <begin position="7"/>
        <end position="29"/>
    </location>
</feature>
<feature type="region of interest" description="Disordered" evidence="1">
    <location>
        <begin position="126"/>
        <end position="173"/>
    </location>
</feature>
<dbReference type="EMBL" id="CP025189">
    <property type="protein sequence ID" value="AWV24564.1"/>
    <property type="molecule type" value="Genomic_DNA"/>
</dbReference>
<evidence type="ECO:0000256" key="2">
    <source>
        <dbReference type="SAM" id="Phobius"/>
    </source>
</evidence>
<dbReference type="AlphaFoldDB" id="A0A4Y1N427"/>
<feature type="compositionally biased region" description="Basic and acidic residues" evidence="1">
    <location>
        <begin position="147"/>
        <end position="165"/>
    </location>
</feature>
<dbReference type="RefSeq" id="WP_314214240.1">
    <property type="nucleotide sequence ID" value="NZ_CP025189.1"/>
</dbReference>
<dbReference type="Pfam" id="PF13801">
    <property type="entry name" value="Metal_resist"/>
    <property type="match status" value="1"/>
</dbReference>
<sequence>MRLSIPVLLRAGFGASLALNLVLGGLLLFRDPGGGPADPRRLVAHMERLLPPGDREVFHARMEMGWETRDAARRRLRKAFAEVRASIGREPFDPAALQAALAATRTEGAVFGQSFDTNLVQAMGAISPEGRRRIAEDMPPGRSQGRRGRDAGGHGPGDRAGDRAGDGPGDQDD</sequence>
<keyword evidence="2" id="KW-1133">Transmembrane helix</keyword>
<reference evidence="3" key="1">
    <citation type="submission" date="2017-12" db="EMBL/GenBank/DDBJ databases">
        <authorList>
            <person name="Martens C."/>
            <person name="Dahlstrom E."/>
            <person name="Barbian K."/>
            <person name="Sykora L."/>
            <person name="Ricklefs S."/>
            <person name="Bruno D."/>
            <person name="Anzick I."/>
            <person name="Myles I."/>
            <person name="Datta S.K."/>
        </authorList>
    </citation>
    <scope>NUCLEOTIDE SEQUENCE</scope>
    <source>
        <strain evidence="3">AD2</strain>
    </source>
</reference>
<keyword evidence="2" id="KW-0812">Transmembrane</keyword>
<dbReference type="InterPro" id="IPR025961">
    <property type="entry name" value="Metal_resist"/>
</dbReference>
<keyword evidence="2" id="KW-0472">Membrane</keyword>